<dbReference type="OrthoDB" id="2183745at2"/>
<keyword evidence="1" id="KW-1133">Transmembrane helix</keyword>
<dbReference type="AlphaFoldDB" id="A0A1E5H3B4"/>
<feature type="transmembrane region" description="Helical" evidence="1">
    <location>
        <begin position="14"/>
        <end position="32"/>
    </location>
</feature>
<feature type="transmembrane region" description="Helical" evidence="1">
    <location>
        <begin position="122"/>
        <end position="148"/>
    </location>
</feature>
<dbReference type="STRING" id="903983.BCR23_01520"/>
<keyword evidence="1" id="KW-0472">Membrane</keyword>
<protein>
    <submittedName>
        <fullName evidence="2">Uncharacterized protein</fullName>
    </submittedName>
</protein>
<organism evidence="2 3">
    <name type="scientific">Enterococcus quebecensis</name>
    <dbReference type="NCBI Taxonomy" id="903983"/>
    <lineage>
        <taxon>Bacteria</taxon>
        <taxon>Bacillati</taxon>
        <taxon>Bacillota</taxon>
        <taxon>Bacilli</taxon>
        <taxon>Lactobacillales</taxon>
        <taxon>Enterococcaceae</taxon>
        <taxon>Enterococcus</taxon>
    </lineage>
</organism>
<dbReference type="RefSeq" id="WP_069633733.1">
    <property type="nucleotide sequence ID" value="NZ_JXKZ01000001.1"/>
</dbReference>
<dbReference type="Proteomes" id="UP000094764">
    <property type="component" value="Unassembled WGS sequence"/>
</dbReference>
<gene>
    <name evidence="2" type="ORF">BCR23_01520</name>
</gene>
<accession>A0A1E5H3B4</accession>
<keyword evidence="1" id="KW-0812">Transmembrane</keyword>
<feature type="transmembrane region" description="Helical" evidence="1">
    <location>
        <begin position="99"/>
        <end position="116"/>
    </location>
</feature>
<comment type="caution">
    <text evidence="2">The sequence shown here is derived from an EMBL/GenBank/DDBJ whole genome shotgun (WGS) entry which is preliminary data.</text>
</comment>
<keyword evidence="3" id="KW-1185">Reference proteome</keyword>
<evidence type="ECO:0000313" key="2">
    <source>
        <dbReference type="EMBL" id="OEG19393.1"/>
    </source>
</evidence>
<evidence type="ECO:0000313" key="3">
    <source>
        <dbReference type="Proteomes" id="UP000094764"/>
    </source>
</evidence>
<name>A0A1E5H3B4_9ENTE</name>
<reference evidence="3" key="1">
    <citation type="submission" date="2016-09" db="EMBL/GenBank/DDBJ databases">
        <authorList>
            <person name="Gulvik C.A."/>
        </authorList>
    </citation>
    <scope>NUCLEOTIDE SEQUENCE [LARGE SCALE GENOMIC DNA]</scope>
    <source>
        <strain evidence="3">LMG 26306</strain>
    </source>
</reference>
<proteinExistence type="predicted"/>
<dbReference type="EMBL" id="MIKB01000001">
    <property type="protein sequence ID" value="OEG19393.1"/>
    <property type="molecule type" value="Genomic_DNA"/>
</dbReference>
<sequence length="217" mass="26452">MRDKKNYYQKYRRYYIWEGLLLSGWGINFMFFSKFYEHAVFYIDKKDKFIIQLLFLMNYYLQDILKYLLIGFVLMTLNVLLVLMFYIQNKRGDIKKKEMNGSMIAFLLGIIVNGIALMRTIIWPLFLVLFIASLTIVYIIYVITTYLYEDKDEFYEDNEQVKIEAHFQTKEDAEKYAKEFMAHWNDYFEKKGYRLVNHVKYDGKNQWHVEFVVQSMK</sequence>
<evidence type="ECO:0000256" key="1">
    <source>
        <dbReference type="SAM" id="Phobius"/>
    </source>
</evidence>
<feature type="transmembrane region" description="Helical" evidence="1">
    <location>
        <begin position="64"/>
        <end position="87"/>
    </location>
</feature>